<sequence length="293" mass="32502">MIAAMRLTRRKQTFADIAKLHKSLEPRQRPADAEPPASVQEQVLVTKQEIHDRPVYTLRPRRGYSSRHVLYFHGGAYVHQIQKDHWSFLTRLVTATGCTATAPLYPLAPDHRYDDTISMVKAVYKEKLSGLPGDDQILMGDSAGGGLALVLAQSLRDEGSPQPKEVVLLSPWLDITMSDPAQQEYDRHDPYLAINGLLEAGRLYAGGLDPSDPLVSPLNGDVTGLGSLSVFVGTRDVLLSDARRFRAKAEEHGVPVEYWEYEDMFHAWMIASFPEAKQASGRIADLVVRGGRT</sequence>
<evidence type="ECO:0000256" key="1">
    <source>
        <dbReference type="ARBA" id="ARBA00022801"/>
    </source>
</evidence>
<keyword evidence="4" id="KW-1185">Reference proteome</keyword>
<dbReference type="SUPFAM" id="SSF53474">
    <property type="entry name" value="alpha/beta-Hydrolases"/>
    <property type="match status" value="1"/>
</dbReference>
<keyword evidence="1" id="KW-0378">Hydrolase</keyword>
<dbReference type="InterPro" id="IPR029058">
    <property type="entry name" value="AB_hydrolase_fold"/>
</dbReference>
<accession>A0A1I3W1L4</accession>
<dbReference type="OrthoDB" id="9803828at2"/>
<dbReference type="Gene3D" id="3.40.50.1820">
    <property type="entry name" value="alpha/beta hydrolase"/>
    <property type="match status" value="1"/>
</dbReference>
<dbReference type="STRING" id="115433.SAMN05421835_1123"/>
<evidence type="ECO:0000313" key="4">
    <source>
        <dbReference type="Proteomes" id="UP000199025"/>
    </source>
</evidence>
<dbReference type="InterPro" id="IPR013094">
    <property type="entry name" value="AB_hydrolase_3"/>
</dbReference>
<dbReference type="InterPro" id="IPR050300">
    <property type="entry name" value="GDXG_lipolytic_enzyme"/>
</dbReference>
<dbReference type="Pfam" id="PF07859">
    <property type="entry name" value="Abhydrolase_3"/>
    <property type="match status" value="1"/>
</dbReference>
<gene>
    <name evidence="3" type="ORF">SAMN05421835_1123</name>
</gene>
<reference evidence="3 4" key="1">
    <citation type="submission" date="2016-10" db="EMBL/GenBank/DDBJ databases">
        <authorList>
            <person name="de Groot N.N."/>
        </authorList>
    </citation>
    <scope>NUCLEOTIDE SEQUENCE [LARGE SCALE GENOMIC DNA]</scope>
    <source>
        <strain evidence="3 4">DSM 44468</strain>
    </source>
</reference>
<dbReference type="PANTHER" id="PTHR48081">
    <property type="entry name" value="AB HYDROLASE SUPERFAMILY PROTEIN C4A8.06C"/>
    <property type="match status" value="1"/>
</dbReference>
<feature type="domain" description="Alpha/beta hydrolase fold-3" evidence="2">
    <location>
        <begin position="69"/>
        <end position="269"/>
    </location>
</feature>
<name>A0A1I3W1L4_9PSEU</name>
<evidence type="ECO:0000313" key="3">
    <source>
        <dbReference type="EMBL" id="SFK00386.1"/>
    </source>
</evidence>
<dbReference type="GO" id="GO:0016787">
    <property type="term" value="F:hydrolase activity"/>
    <property type="evidence" value="ECO:0007669"/>
    <property type="project" value="UniProtKB-KW"/>
</dbReference>
<organism evidence="3 4">
    <name type="scientific">Amycolatopsis sacchari</name>
    <dbReference type="NCBI Taxonomy" id="115433"/>
    <lineage>
        <taxon>Bacteria</taxon>
        <taxon>Bacillati</taxon>
        <taxon>Actinomycetota</taxon>
        <taxon>Actinomycetes</taxon>
        <taxon>Pseudonocardiales</taxon>
        <taxon>Pseudonocardiaceae</taxon>
        <taxon>Amycolatopsis</taxon>
    </lineage>
</organism>
<dbReference type="PANTHER" id="PTHR48081:SF8">
    <property type="entry name" value="ALPHA_BETA HYDROLASE FOLD-3 DOMAIN-CONTAINING PROTEIN-RELATED"/>
    <property type="match status" value="1"/>
</dbReference>
<proteinExistence type="predicted"/>
<dbReference type="AlphaFoldDB" id="A0A1I3W1L4"/>
<dbReference type="Proteomes" id="UP000199025">
    <property type="component" value="Unassembled WGS sequence"/>
</dbReference>
<dbReference type="EMBL" id="FORP01000012">
    <property type="protein sequence ID" value="SFK00386.1"/>
    <property type="molecule type" value="Genomic_DNA"/>
</dbReference>
<protein>
    <submittedName>
        <fullName evidence="3">Acetyl esterase/lipase</fullName>
    </submittedName>
</protein>
<evidence type="ECO:0000259" key="2">
    <source>
        <dbReference type="Pfam" id="PF07859"/>
    </source>
</evidence>